<keyword evidence="3" id="KW-1185">Reference proteome</keyword>
<organism evidence="2 3">
    <name type="scientific">Streptomyces katrae</name>
    <dbReference type="NCBI Taxonomy" id="68223"/>
    <lineage>
        <taxon>Bacteria</taxon>
        <taxon>Bacillati</taxon>
        <taxon>Actinomycetota</taxon>
        <taxon>Actinomycetes</taxon>
        <taxon>Kitasatosporales</taxon>
        <taxon>Streptomycetaceae</taxon>
        <taxon>Streptomyces</taxon>
    </lineage>
</organism>
<protein>
    <submittedName>
        <fullName evidence="2">CPCC family cysteine-rich protein</fullName>
    </submittedName>
</protein>
<reference evidence="2 3" key="1">
    <citation type="submission" date="2023-05" db="EMBL/GenBank/DDBJ databases">
        <title>Sequencing and Assembly of Streptomyces sp. NP73.</title>
        <authorList>
            <person name="Konwar A.N."/>
            <person name="Saikia K."/>
            <person name="Thakur D."/>
        </authorList>
    </citation>
    <scope>NUCLEOTIDE SEQUENCE [LARGE SCALE GENOMIC DNA]</scope>
    <source>
        <strain evidence="2 3">NP73</strain>
    </source>
</reference>
<dbReference type="Proteomes" id="UP001223390">
    <property type="component" value="Unassembled WGS sequence"/>
</dbReference>
<dbReference type="InterPro" id="IPR025983">
    <property type="entry name" value="Cys_rich_CPCC"/>
</dbReference>
<dbReference type="EMBL" id="JASITI010000027">
    <property type="protein sequence ID" value="MDK9498174.1"/>
    <property type="molecule type" value="Genomic_DNA"/>
</dbReference>
<evidence type="ECO:0000313" key="2">
    <source>
        <dbReference type="EMBL" id="MDK9498174.1"/>
    </source>
</evidence>
<proteinExistence type="predicted"/>
<evidence type="ECO:0000259" key="1">
    <source>
        <dbReference type="Pfam" id="PF14206"/>
    </source>
</evidence>
<feature type="domain" description="Cysteine-rich CPCC" evidence="1">
    <location>
        <begin position="9"/>
        <end position="65"/>
    </location>
</feature>
<accession>A0ABT7GX56</accession>
<dbReference type="Pfam" id="PF14206">
    <property type="entry name" value="Cys_rich_CPCC"/>
    <property type="match status" value="1"/>
</dbReference>
<evidence type="ECO:0000313" key="3">
    <source>
        <dbReference type="Proteomes" id="UP001223390"/>
    </source>
</evidence>
<gene>
    <name evidence="2" type="ORF">QEZ40_003123</name>
</gene>
<sequence>MGEPGEVFDCPCCFQPTLESSACFEICGECGWEDDGQDDAEADRVWGGPNGSQSLTDARREYRKWVSEAARDPDGSSVTRGGAGAWWTAAEEVLAGEPDAP</sequence>
<comment type="caution">
    <text evidence="2">The sequence shown here is derived from an EMBL/GenBank/DDBJ whole genome shotgun (WGS) entry which is preliminary data.</text>
</comment>
<dbReference type="RefSeq" id="WP_260618553.1">
    <property type="nucleotide sequence ID" value="NZ_JASITI010000027.1"/>
</dbReference>
<name>A0ABT7GX56_9ACTN</name>